<evidence type="ECO:0000313" key="3">
    <source>
        <dbReference type="Proteomes" id="UP000683925"/>
    </source>
</evidence>
<dbReference type="OrthoDB" id="10262814at2759"/>
<evidence type="ECO:0000259" key="1">
    <source>
        <dbReference type="Pfam" id="PF03834"/>
    </source>
</evidence>
<evidence type="ECO:0000313" key="2">
    <source>
        <dbReference type="EMBL" id="CAD8188953.1"/>
    </source>
</evidence>
<reference evidence="2" key="1">
    <citation type="submission" date="2021-01" db="EMBL/GenBank/DDBJ databases">
        <authorList>
            <consortium name="Genoscope - CEA"/>
            <person name="William W."/>
        </authorList>
    </citation>
    <scope>NUCLEOTIDE SEQUENCE</scope>
</reference>
<comment type="caution">
    <text evidence="2">The sequence shown here is derived from an EMBL/GenBank/DDBJ whole genome shotgun (WGS) entry which is preliminary data.</text>
</comment>
<keyword evidence="3" id="KW-1185">Reference proteome</keyword>
<dbReference type="InterPro" id="IPR047260">
    <property type="entry name" value="ERCC1-like_central_dom"/>
</dbReference>
<sequence length="117" mass="14225">MIISQNLINKYSYFKQLDKLYQIQDVKSDFTIESRKLHIIFMTLSYHQGHPHDIISRIQDVQQFPYQLLLLLHLDIKDEFNYLMDLQMTLIPYKCKLIILWTQNEVIDFFKRTAELK</sequence>
<dbReference type="Pfam" id="PF03834">
    <property type="entry name" value="Rad10"/>
    <property type="match status" value="1"/>
</dbReference>
<accession>A0A8S1WHU7</accession>
<name>A0A8S1WHU7_PAROT</name>
<dbReference type="AlphaFoldDB" id="A0A8S1WHU7"/>
<protein>
    <recommendedName>
        <fullName evidence="1">ERCC1-like central domain-containing protein</fullName>
    </recommendedName>
</protein>
<organism evidence="2 3">
    <name type="scientific">Paramecium octaurelia</name>
    <dbReference type="NCBI Taxonomy" id="43137"/>
    <lineage>
        <taxon>Eukaryota</taxon>
        <taxon>Sar</taxon>
        <taxon>Alveolata</taxon>
        <taxon>Ciliophora</taxon>
        <taxon>Intramacronucleata</taxon>
        <taxon>Oligohymenophorea</taxon>
        <taxon>Peniculida</taxon>
        <taxon>Parameciidae</taxon>
        <taxon>Paramecium</taxon>
    </lineage>
</organism>
<gene>
    <name evidence="2" type="ORF">POCTA_138.1.T0940020</name>
</gene>
<proteinExistence type="predicted"/>
<feature type="domain" description="ERCC1-like central" evidence="1">
    <location>
        <begin position="15"/>
        <end position="110"/>
    </location>
</feature>
<dbReference type="EMBL" id="CAJJDP010000093">
    <property type="protein sequence ID" value="CAD8188953.1"/>
    <property type="molecule type" value="Genomic_DNA"/>
</dbReference>
<dbReference type="Proteomes" id="UP000683925">
    <property type="component" value="Unassembled WGS sequence"/>
</dbReference>